<evidence type="ECO:0000256" key="7">
    <source>
        <dbReference type="ARBA" id="ARBA00023136"/>
    </source>
</evidence>
<comment type="caution">
    <text evidence="11">The sequence shown here is derived from an EMBL/GenBank/DDBJ whole genome shotgun (WGS) entry which is preliminary data.</text>
</comment>
<dbReference type="Pfam" id="PF01490">
    <property type="entry name" value="Aa_trans"/>
    <property type="match status" value="1"/>
</dbReference>
<reference evidence="12" key="2">
    <citation type="journal article" date="2020" name="Front. Microbiol.">
        <title>Phenotypic and Genetic Characterization of the Cheese Ripening Yeast Geotrichum candidum.</title>
        <authorList>
            <person name="Perkins V."/>
            <person name="Vignola S."/>
            <person name="Lessard M.H."/>
            <person name="Plante P.L."/>
            <person name="Corbeil J."/>
            <person name="Dugat-Bony E."/>
            <person name="Frenette M."/>
            <person name="Labrie S."/>
        </authorList>
    </citation>
    <scope>NUCLEOTIDE SEQUENCE</scope>
    <source>
        <strain evidence="12">LMA-70</strain>
    </source>
</reference>
<reference evidence="12" key="3">
    <citation type="submission" date="2020-01" db="EMBL/GenBank/DDBJ databases">
        <authorList>
            <person name="Perkins V."/>
            <person name="Lessard M.-H."/>
            <person name="Dugat-Bony E."/>
            <person name="Frenette M."/>
            <person name="Labrie S."/>
        </authorList>
    </citation>
    <scope>NUCLEOTIDE SEQUENCE</scope>
    <source>
        <strain evidence="12">LMA-70</strain>
    </source>
</reference>
<evidence type="ECO:0000256" key="6">
    <source>
        <dbReference type="ARBA" id="ARBA00022989"/>
    </source>
</evidence>
<feature type="transmembrane region" description="Helical" evidence="9">
    <location>
        <begin position="611"/>
        <end position="635"/>
    </location>
</feature>
<evidence type="ECO:0000256" key="1">
    <source>
        <dbReference type="ARBA" id="ARBA00004141"/>
    </source>
</evidence>
<dbReference type="PANTHER" id="PTHR22950:SF692">
    <property type="entry name" value="TRANSMEMBRANE AMINO ACID TRANSPORTER FAMILY PROTEIN"/>
    <property type="match status" value="1"/>
</dbReference>
<feature type="domain" description="Amino acid transporter transmembrane" evidence="10">
    <location>
        <begin position="232"/>
        <end position="630"/>
    </location>
</feature>
<evidence type="ECO:0000313" key="12">
    <source>
        <dbReference type="EMBL" id="KAF5102832.1"/>
    </source>
</evidence>
<feature type="region of interest" description="Disordered" evidence="8">
    <location>
        <begin position="1"/>
        <end position="42"/>
    </location>
</feature>
<feature type="transmembrane region" description="Helical" evidence="9">
    <location>
        <begin position="371"/>
        <end position="391"/>
    </location>
</feature>
<dbReference type="Proteomes" id="UP000750522">
    <property type="component" value="Unassembled WGS sequence"/>
</dbReference>
<organism evidence="11 13">
    <name type="scientific">Geotrichum candidum</name>
    <name type="common">Oospora lactis</name>
    <name type="synonym">Dipodascus geotrichum</name>
    <dbReference type="NCBI Taxonomy" id="1173061"/>
    <lineage>
        <taxon>Eukaryota</taxon>
        <taxon>Fungi</taxon>
        <taxon>Dikarya</taxon>
        <taxon>Ascomycota</taxon>
        <taxon>Saccharomycotina</taxon>
        <taxon>Dipodascomycetes</taxon>
        <taxon>Dipodascales</taxon>
        <taxon>Dipodascaceae</taxon>
        <taxon>Geotrichum</taxon>
    </lineage>
</organism>
<keyword evidence="3" id="KW-0813">Transport</keyword>
<dbReference type="PANTHER" id="PTHR22950">
    <property type="entry name" value="AMINO ACID TRANSPORTER"/>
    <property type="match status" value="1"/>
</dbReference>
<name>A0A0J9XD03_GEOCN</name>
<dbReference type="EMBL" id="QQZK01000027">
    <property type="protein sequence ID" value="KAF5102832.1"/>
    <property type="molecule type" value="Genomic_DNA"/>
</dbReference>
<gene>
    <name evidence="11" type="ORF">BN980_GECA10s01489g</name>
    <name evidence="12" type="ORF">DV451_001722</name>
</gene>
<protein>
    <submittedName>
        <fullName evidence="11">Similar to Saccharomyces cerevisiae YJR001W AVT1 Vacuolar transporter</fullName>
    </submittedName>
</protein>
<evidence type="ECO:0000256" key="9">
    <source>
        <dbReference type="SAM" id="Phobius"/>
    </source>
</evidence>
<evidence type="ECO:0000313" key="11">
    <source>
        <dbReference type="EMBL" id="CDO55202.1"/>
    </source>
</evidence>
<evidence type="ECO:0000256" key="4">
    <source>
        <dbReference type="ARBA" id="ARBA00022692"/>
    </source>
</evidence>
<dbReference type="OrthoDB" id="655540at2759"/>
<comment type="similarity">
    <text evidence="2">Belongs to the amino acid/polyamine transporter 2 family.</text>
</comment>
<feature type="transmembrane region" description="Helical" evidence="9">
    <location>
        <begin position="260"/>
        <end position="279"/>
    </location>
</feature>
<evidence type="ECO:0000256" key="3">
    <source>
        <dbReference type="ARBA" id="ARBA00022448"/>
    </source>
</evidence>
<feature type="transmembrane region" description="Helical" evidence="9">
    <location>
        <begin position="411"/>
        <end position="432"/>
    </location>
</feature>
<keyword evidence="5" id="KW-0029">Amino-acid transport</keyword>
<dbReference type="GO" id="GO:0005774">
    <property type="term" value="C:vacuolar membrane"/>
    <property type="evidence" value="ECO:0007669"/>
    <property type="project" value="TreeGrafter"/>
</dbReference>
<proteinExistence type="inferred from homology"/>
<evidence type="ECO:0000256" key="5">
    <source>
        <dbReference type="ARBA" id="ARBA00022970"/>
    </source>
</evidence>
<keyword evidence="4 9" id="KW-0812">Transmembrane</keyword>
<feature type="transmembrane region" description="Helical" evidence="9">
    <location>
        <begin position="488"/>
        <end position="506"/>
    </location>
</feature>
<feature type="transmembrane region" description="Helical" evidence="9">
    <location>
        <begin position="576"/>
        <end position="599"/>
    </location>
</feature>
<feature type="compositionally biased region" description="Polar residues" evidence="8">
    <location>
        <begin position="1"/>
        <end position="20"/>
    </location>
</feature>
<dbReference type="STRING" id="1173061.A0A0J9XD03"/>
<evidence type="ECO:0000313" key="13">
    <source>
        <dbReference type="Proteomes" id="UP000242525"/>
    </source>
</evidence>
<feature type="transmembrane region" description="Helical" evidence="9">
    <location>
        <begin position="453"/>
        <end position="476"/>
    </location>
</feature>
<dbReference type="EMBL" id="CCBN010000010">
    <property type="protein sequence ID" value="CDO55202.1"/>
    <property type="molecule type" value="Genomic_DNA"/>
</dbReference>
<reference evidence="11 13" key="1">
    <citation type="submission" date="2014-03" db="EMBL/GenBank/DDBJ databases">
        <authorList>
            <person name="Casaregola S."/>
        </authorList>
    </citation>
    <scope>NUCLEOTIDE SEQUENCE [LARGE SCALE GENOMIC DNA]</scope>
    <source>
        <strain evidence="11 13">CLIB 918</strain>
    </source>
</reference>
<dbReference type="AlphaFoldDB" id="A0A0J9XD03"/>
<feature type="compositionally biased region" description="Low complexity" evidence="8">
    <location>
        <begin position="21"/>
        <end position="33"/>
    </location>
</feature>
<feature type="transmembrane region" description="Helical" evidence="9">
    <location>
        <begin position="553"/>
        <end position="570"/>
    </location>
</feature>
<keyword evidence="13" id="KW-1185">Reference proteome</keyword>
<feature type="transmembrane region" description="Helical" evidence="9">
    <location>
        <begin position="345"/>
        <end position="364"/>
    </location>
</feature>
<dbReference type="Proteomes" id="UP000242525">
    <property type="component" value="Unassembled WGS sequence"/>
</dbReference>
<dbReference type="InterPro" id="IPR013057">
    <property type="entry name" value="AA_transpt_TM"/>
</dbReference>
<keyword evidence="7 9" id="KW-0472">Membrane</keyword>
<evidence type="ECO:0000256" key="2">
    <source>
        <dbReference type="ARBA" id="ARBA00008066"/>
    </source>
</evidence>
<comment type="subcellular location">
    <subcellularLocation>
        <location evidence="1">Membrane</location>
        <topology evidence="1">Multi-pass membrane protein</topology>
    </subcellularLocation>
</comment>
<accession>A0A0J9XD03</accession>
<evidence type="ECO:0000256" key="8">
    <source>
        <dbReference type="SAM" id="MobiDB-lite"/>
    </source>
</evidence>
<dbReference type="GO" id="GO:0015179">
    <property type="term" value="F:L-amino acid transmembrane transporter activity"/>
    <property type="evidence" value="ECO:0007669"/>
    <property type="project" value="TreeGrafter"/>
</dbReference>
<feature type="transmembrane region" description="Helical" evidence="9">
    <location>
        <begin position="311"/>
        <end position="333"/>
    </location>
</feature>
<sequence length="645" mass="70145">MSDNTNKPPAPGSTPSSLGRNSSISIPNNSPHNYGTLGRASNGHLNQHFRAASGFSSGVGGGTPGTHIGPRGRINSFGHFASSFTRAQSFLAIDPPNDLTRARSFFVDDESNVEAGLQDETSSLITHQYHTGNRRPSFSARYFAEHNASAVDDDDYSVFEDESIISGFPSSLKPGSFLASTSRRASYLPPPERGTIVLHEGEAIAPGTETEPVIIRQVEDKDGKIITIVAGQSTAPQTIFNSVNVLVGIGLLSLSLGFRYSGWLIGIVMLIFAAISTFYSAKLLSKCMDTDPTLVTYADIAYAAFGPKARVLTSILFTLELAGSGVSLVVLFADSLNALFPQFTPFQYKLLAFLVLTPPCFLPLRILSVSSIMGIMSTFGLVLIVLFDGLWKQEGPGSLIQPMETWILPRNWMAVPLSVGIFMSPWGGHAVFPNIYRDMRHPHKYEKCLVTTYQITFFIDISMGVLGFLMFGAGVSEEVTKSILLTPGYPKSLGLLITALIAVIPLSKTPLNARPIVSTLDILLGLDHVPMSFEGSMQGHISAGDIFLRGLKVLLRIGVVFFFVLFAIVFPSFDRIIALVGSSLCITICIIGPVGFYLSIFRDEVSRSERLLCYFLLAFFSCLALLGTVWCFLSPETIENGFDFW</sequence>
<evidence type="ECO:0000259" key="10">
    <source>
        <dbReference type="Pfam" id="PF01490"/>
    </source>
</evidence>
<keyword evidence="6 9" id="KW-1133">Transmembrane helix</keyword>